<comment type="caution">
    <text evidence="1">The sequence shown here is derived from an EMBL/GenBank/DDBJ whole genome shotgun (WGS) entry which is preliminary data.</text>
</comment>
<sequence length="114" mass="12546">MRDGGIVKVLQPVNGGGRIGEIFLRRIGRRVLRFGKLRHIFFHFFDRPFCTFAGGQIKSVMGALTQAGESRVTCGRAATACQGRRQGRKRGKGKGGAGWNGIYWQSVTAIQRGH</sequence>
<reference evidence="2" key="1">
    <citation type="journal article" date="2019" name="Int. J. Syst. Evol. Microbiol.">
        <title>The Global Catalogue of Microorganisms (GCM) 10K type strain sequencing project: providing services to taxonomists for standard genome sequencing and annotation.</title>
        <authorList>
            <consortium name="The Broad Institute Genomics Platform"/>
            <consortium name="The Broad Institute Genome Sequencing Center for Infectious Disease"/>
            <person name="Wu L."/>
            <person name="Ma J."/>
        </authorList>
    </citation>
    <scope>NUCLEOTIDE SEQUENCE [LARGE SCALE GENOMIC DNA]</scope>
    <source>
        <strain evidence="2">KCTC 23298</strain>
    </source>
</reference>
<evidence type="ECO:0000313" key="1">
    <source>
        <dbReference type="EMBL" id="GHC21433.1"/>
    </source>
</evidence>
<organism evidence="1 2">
    <name type="scientific">Gemmobacter nanjingensis</name>
    <dbReference type="NCBI Taxonomy" id="488454"/>
    <lineage>
        <taxon>Bacteria</taxon>
        <taxon>Pseudomonadati</taxon>
        <taxon>Pseudomonadota</taxon>
        <taxon>Alphaproteobacteria</taxon>
        <taxon>Rhodobacterales</taxon>
        <taxon>Paracoccaceae</taxon>
        <taxon>Gemmobacter</taxon>
    </lineage>
</organism>
<protein>
    <submittedName>
        <fullName evidence="1">Uncharacterized protein</fullName>
    </submittedName>
</protein>
<evidence type="ECO:0000313" key="2">
    <source>
        <dbReference type="Proteomes" id="UP000658305"/>
    </source>
</evidence>
<accession>A0ABQ3FES4</accession>
<dbReference type="EMBL" id="BMYI01000005">
    <property type="protein sequence ID" value="GHC21433.1"/>
    <property type="molecule type" value="Genomic_DNA"/>
</dbReference>
<keyword evidence="2" id="KW-1185">Reference proteome</keyword>
<name>A0ABQ3FES4_9RHOB</name>
<dbReference type="Proteomes" id="UP000658305">
    <property type="component" value="Unassembled WGS sequence"/>
</dbReference>
<gene>
    <name evidence="1" type="ORF">GCM10007291_20640</name>
</gene>
<proteinExistence type="predicted"/>